<proteinExistence type="predicted"/>
<name>A0A6A8V3R4_STRPA</name>
<dbReference type="InterPro" id="IPR001173">
    <property type="entry name" value="Glyco_trans_2-like"/>
</dbReference>
<dbReference type="PANTHER" id="PTHR22916:SF51">
    <property type="entry name" value="GLYCOSYLTRANSFERASE EPSH-RELATED"/>
    <property type="match status" value="1"/>
</dbReference>
<evidence type="ECO:0000313" key="6">
    <source>
        <dbReference type="Proteomes" id="UP000460220"/>
    </source>
</evidence>
<protein>
    <submittedName>
        <fullName evidence="5">Glycosyltransferase</fullName>
    </submittedName>
</protein>
<dbReference type="GO" id="GO:0016757">
    <property type="term" value="F:glycosyltransferase activity"/>
    <property type="evidence" value="ECO:0007669"/>
    <property type="project" value="UniProtKB-KW"/>
</dbReference>
<dbReference type="Pfam" id="PF00535">
    <property type="entry name" value="Glycos_transf_2"/>
    <property type="match status" value="1"/>
</dbReference>
<dbReference type="EMBL" id="WMZE01000001">
    <property type="protein sequence ID" value="MTS00675.1"/>
    <property type="molecule type" value="Genomic_DNA"/>
</dbReference>
<evidence type="ECO:0000256" key="1">
    <source>
        <dbReference type="ARBA" id="ARBA00022676"/>
    </source>
</evidence>
<dbReference type="Gene3D" id="3.90.550.10">
    <property type="entry name" value="Spore Coat Polysaccharide Biosynthesis Protein SpsA, Chain A"/>
    <property type="match status" value="1"/>
</dbReference>
<evidence type="ECO:0000256" key="2">
    <source>
        <dbReference type="ARBA" id="ARBA00022679"/>
    </source>
</evidence>
<keyword evidence="1" id="KW-0328">Glycosyltransferase</keyword>
<accession>A0A6A8V3R4</accession>
<dbReference type="SUPFAM" id="SSF53448">
    <property type="entry name" value="Nucleotide-diphospho-sugar transferases"/>
    <property type="match status" value="1"/>
</dbReference>
<dbReference type="Proteomes" id="UP000460220">
    <property type="component" value="Unassembled WGS sequence"/>
</dbReference>
<dbReference type="PANTHER" id="PTHR22916">
    <property type="entry name" value="GLYCOSYLTRANSFERASE"/>
    <property type="match status" value="1"/>
</dbReference>
<dbReference type="RefSeq" id="WP_155128111.1">
    <property type="nucleotide sequence ID" value="NZ_WMYY01000012.1"/>
</dbReference>
<dbReference type="AlphaFoldDB" id="A0A6A8V3R4"/>
<sequence length="321" mass="37346">MEKVSIVIPVYNVEEYLQYSVGSLRQQTYSNIEIILVDDGSTDRSGEICDQYAQEDDRIRVFHVENGGQSRARNIGVQQASSDWIMFLDADDYYNTKAVEYLVALKDQYGVDLVVTSIVEVRDHQTDLIAGDLSLEDSKKLDRHAALLHMFYGNSVGTHPGGKLYKKEILLQHPYPEGMIYEDLAIAYEHIAACKEIAVGSQHLYKYYRRAGSTVNSKYSDRLLNFYKAMEWNRAYVERDYPDDPEMKKAVNTRYVFNGLHVVHAMLGSQMYERVNKIRKEYRRYWKDILFNSHITRKNKLKYLLLLLSPHLYQKVRAKLG</sequence>
<dbReference type="EMBL" id="WMYY01000012">
    <property type="protein sequence ID" value="MTR67380.1"/>
    <property type="molecule type" value="Genomic_DNA"/>
</dbReference>
<organism evidence="5">
    <name type="scientific">Streptococcus parasanguinis</name>
    <dbReference type="NCBI Taxonomy" id="1318"/>
    <lineage>
        <taxon>Bacteria</taxon>
        <taxon>Bacillati</taxon>
        <taxon>Bacillota</taxon>
        <taxon>Bacilli</taxon>
        <taxon>Lactobacillales</taxon>
        <taxon>Streptococcaceae</taxon>
        <taxon>Streptococcus</taxon>
    </lineage>
</organism>
<dbReference type="InterPro" id="IPR029044">
    <property type="entry name" value="Nucleotide-diphossugar_trans"/>
</dbReference>
<evidence type="ECO:0000259" key="3">
    <source>
        <dbReference type="Pfam" id="PF00535"/>
    </source>
</evidence>
<feature type="domain" description="Glycosyltransferase 2-like" evidence="3">
    <location>
        <begin position="5"/>
        <end position="170"/>
    </location>
</feature>
<reference evidence="5 6" key="1">
    <citation type="journal article" date="2019" name="Nat. Med.">
        <title>A library of human gut bacterial isolates paired with longitudinal multiomics data enables mechanistic microbiome research.</title>
        <authorList>
            <person name="Poyet M."/>
            <person name="Groussin M."/>
            <person name="Gibbons S.M."/>
            <person name="Avila-Pacheco J."/>
            <person name="Jiang X."/>
            <person name="Kearney S.M."/>
            <person name="Perrotta A.R."/>
            <person name="Berdy B."/>
            <person name="Zhao S."/>
            <person name="Lieberman T.D."/>
            <person name="Swanson P.K."/>
            <person name="Smith M."/>
            <person name="Roesemann S."/>
            <person name="Alexander J.E."/>
            <person name="Rich S.A."/>
            <person name="Livny J."/>
            <person name="Vlamakis H."/>
            <person name="Clish C."/>
            <person name="Bullock K."/>
            <person name="Deik A."/>
            <person name="Scott J."/>
            <person name="Pierce K.A."/>
            <person name="Xavier R.J."/>
            <person name="Alm E.J."/>
        </authorList>
    </citation>
    <scope>NUCLEOTIDE SEQUENCE</scope>
    <source>
        <strain evidence="4 6">BIOML-A12</strain>
        <strain evidence="5">BIOML-A6</strain>
    </source>
</reference>
<comment type="caution">
    <text evidence="5">The sequence shown here is derived from an EMBL/GenBank/DDBJ whole genome shotgun (WGS) entry which is preliminary data.</text>
</comment>
<gene>
    <name evidence="4" type="ORF">GMC73_09155</name>
    <name evidence="5" type="ORF">GMC90_02310</name>
</gene>
<keyword evidence="2 5" id="KW-0808">Transferase</keyword>
<dbReference type="CDD" id="cd00761">
    <property type="entry name" value="Glyco_tranf_GTA_type"/>
    <property type="match status" value="1"/>
</dbReference>
<evidence type="ECO:0000313" key="4">
    <source>
        <dbReference type="EMBL" id="MTR67380.1"/>
    </source>
</evidence>
<evidence type="ECO:0000313" key="5">
    <source>
        <dbReference type="EMBL" id="MTS00675.1"/>
    </source>
</evidence>